<dbReference type="Pfam" id="PF10502">
    <property type="entry name" value="Peptidase_S26"/>
    <property type="match status" value="1"/>
</dbReference>
<accession>A0A3S0A5W7</accession>
<evidence type="ECO:0000256" key="1">
    <source>
        <dbReference type="SAM" id="SignalP"/>
    </source>
</evidence>
<dbReference type="InterPro" id="IPR019533">
    <property type="entry name" value="Peptidase_S26"/>
</dbReference>
<dbReference type="PROSITE" id="PS51257">
    <property type="entry name" value="PROKAR_LIPOPROTEIN"/>
    <property type="match status" value="1"/>
</dbReference>
<reference evidence="3 4" key="1">
    <citation type="submission" date="2018-12" db="EMBL/GenBank/DDBJ databases">
        <title>Bacillus ochoae sp. nov., Paenibacillus whitsoniae sp. nov., Paenibacillus spiritus sp. nov. Isolated from the Mars Exploration Rover during spacecraft assembly.</title>
        <authorList>
            <person name="Seuylemezian A."/>
            <person name="Vaishampayan P."/>
        </authorList>
    </citation>
    <scope>NUCLEOTIDE SEQUENCE [LARGE SCALE GENOMIC DNA]</scope>
    <source>
        <strain evidence="3 4">MER 54</strain>
    </source>
</reference>
<dbReference type="Gene3D" id="2.10.109.10">
    <property type="entry name" value="Umud Fragment, subunit A"/>
    <property type="match status" value="1"/>
</dbReference>
<keyword evidence="4" id="KW-1185">Reference proteome</keyword>
<dbReference type="GO" id="GO:0006465">
    <property type="term" value="P:signal peptide processing"/>
    <property type="evidence" value="ECO:0007669"/>
    <property type="project" value="InterPro"/>
</dbReference>
<dbReference type="RefSeq" id="WP_126140601.1">
    <property type="nucleotide sequence ID" value="NZ_RXHU01000019.1"/>
</dbReference>
<evidence type="ECO:0000313" key="4">
    <source>
        <dbReference type="Proteomes" id="UP000276128"/>
    </source>
</evidence>
<dbReference type="AlphaFoldDB" id="A0A3S0A5W7"/>
<dbReference type="Proteomes" id="UP000276128">
    <property type="component" value="Unassembled WGS sequence"/>
</dbReference>
<proteinExistence type="predicted"/>
<name>A0A3S0A5W7_9BACL</name>
<comment type="caution">
    <text evidence="3">The sequence shown here is derived from an EMBL/GenBank/DDBJ whole genome shotgun (WGS) entry which is preliminary data.</text>
</comment>
<dbReference type="EMBL" id="RXHU01000019">
    <property type="protein sequence ID" value="RTE10348.1"/>
    <property type="molecule type" value="Genomic_DNA"/>
</dbReference>
<sequence length="192" mass="21541">MKRVWISCLLLVVLAACSEKMITDKSTGKSIEEVSQGSNIIVNPLSDAMDQGNSEYARNVVVDVLYYKTKSVVRGDIVYYGDNNVARVIALPNEKVKVTNGHIYINSRKLDTFYGAAHVRGYDYLRFKDSDMDEPAKQSLIDEIFKKNQSEITLKNDEVLVIGDDWSRSTFSKLLTNEILGKVIGVCTKCSQ</sequence>
<evidence type="ECO:0000259" key="2">
    <source>
        <dbReference type="Pfam" id="PF10502"/>
    </source>
</evidence>
<dbReference type="SUPFAM" id="SSF51306">
    <property type="entry name" value="LexA/Signal peptidase"/>
    <property type="match status" value="1"/>
</dbReference>
<dbReference type="OrthoDB" id="2427065at2"/>
<feature type="domain" description="Peptidase S26" evidence="2">
    <location>
        <begin position="59"/>
        <end position="173"/>
    </location>
</feature>
<feature type="signal peptide" evidence="1">
    <location>
        <begin position="1"/>
        <end position="18"/>
    </location>
</feature>
<gene>
    <name evidence="3" type="ORF">EJQ19_07565</name>
</gene>
<protein>
    <recommendedName>
        <fullName evidence="2">Peptidase S26 domain-containing protein</fullName>
    </recommendedName>
</protein>
<evidence type="ECO:0000313" key="3">
    <source>
        <dbReference type="EMBL" id="RTE10348.1"/>
    </source>
</evidence>
<dbReference type="InterPro" id="IPR036286">
    <property type="entry name" value="LexA/Signal_pep-like_sf"/>
</dbReference>
<feature type="chain" id="PRO_5039477233" description="Peptidase S26 domain-containing protein" evidence="1">
    <location>
        <begin position="19"/>
        <end position="192"/>
    </location>
</feature>
<dbReference type="GO" id="GO:0004252">
    <property type="term" value="F:serine-type endopeptidase activity"/>
    <property type="evidence" value="ECO:0007669"/>
    <property type="project" value="InterPro"/>
</dbReference>
<organism evidence="3 4">
    <name type="scientific">Paenibacillus whitsoniae</name>
    <dbReference type="NCBI Taxonomy" id="2496558"/>
    <lineage>
        <taxon>Bacteria</taxon>
        <taxon>Bacillati</taxon>
        <taxon>Bacillota</taxon>
        <taxon>Bacilli</taxon>
        <taxon>Bacillales</taxon>
        <taxon>Paenibacillaceae</taxon>
        <taxon>Paenibacillus</taxon>
    </lineage>
</organism>
<keyword evidence="1" id="KW-0732">Signal</keyword>